<organism evidence="7 8">
    <name type="scientific">Trinickia dabaoshanensis</name>
    <dbReference type="NCBI Taxonomy" id="564714"/>
    <lineage>
        <taxon>Bacteria</taxon>
        <taxon>Pseudomonadati</taxon>
        <taxon>Pseudomonadota</taxon>
        <taxon>Betaproteobacteria</taxon>
        <taxon>Burkholderiales</taxon>
        <taxon>Burkholderiaceae</taxon>
        <taxon>Trinickia</taxon>
    </lineage>
</organism>
<dbReference type="Pfam" id="PF01212">
    <property type="entry name" value="Beta_elim_lyase"/>
    <property type="match status" value="1"/>
</dbReference>
<dbReference type="InterPro" id="IPR015422">
    <property type="entry name" value="PyrdxlP-dep_Trfase_small"/>
</dbReference>
<evidence type="ECO:0000256" key="2">
    <source>
        <dbReference type="ARBA" id="ARBA00006966"/>
    </source>
</evidence>
<comment type="caution">
    <text evidence="7">The sequence shown here is derived from an EMBL/GenBank/DDBJ whole genome shotgun (WGS) entry which is preliminary data.</text>
</comment>
<evidence type="ECO:0000256" key="1">
    <source>
        <dbReference type="ARBA" id="ARBA00001933"/>
    </source>
</evidence>
<sequence>MANREQTSPAAARAEPELGFSSDNIAGASPEVIDALIACNAGQARPYGADELTARVERRFSELFEREVSVLLVPTGTAANALALAALTPPWGSVLCHRDSHVNNDECGAPEFFTGGAKLVTVEGAAAKIDASALRIAARAKVGDVHSTQPACVTITQATEVGSLYSVDEIAAIGEVCRASKLKVHMDGSRFANALVALGCTPAEMTWKAGVDVLSFGATKNGVPAAEAIVSFDPAVTRELAFRRKRAGHLFSKMRFLSAQIDAYLAGDLWLRNARQANAMALRLVQGLRGHAGIEVMGEPRANIVFCRLQQTLIETLLAQGFGFYHDRWGPGVVRLVTSFATTALDVDHLLEAVRLALGAADQGGHAA</sequence>
<dbReference type="Gene3D" id="3.90.1150.10">
    <property type="entry name" value="Aspartate Aminotransferase, domain 1"/>
    <property type="match status" value="1"/>
</dbReference>
<protein>
    <recommendedName>
        <fullName evidence="5">L-threonine aldolase</fullName>
        <ecNumber evidence="5">4.1.2.48</ecNumber>
    </recommendedName>
</protein>
<comment type="catalytic activity">
    <reaction evidence="5">
        <text>L-allo-threonine = acetaldehyde + glycine</text>
        <dbReference type="Rhea" id="RHEA:26209"/>
        <dbReference type="ChEBI" id="CHEBI:15343"/>
        <dbReference type="ChEBI" id="CHEBI:57305"/>
        <dbReference type="ChEBI" id="CHEBI:58585"/>
        <dbReference type="EC" id="4.1.2.48"/>
    </reaction>
</comment>
<accession>A0A2N7VJA1</accession>
<evidence type="ECO:0000313" key="8">
    <source>
        <dbReference type="Proteomes" id="UP000235616"/>
    </source>
</evidence>
<comment type="catalytic activity">
    <reaction evidence="5">
        <text>L-threonine = acetaldehyde + glycine</text>
        <dbReference type="Rhea" id="RHEA:19625"/>
        <dbReference type="ChEBI" id="CHEBI:15343"/>
        <dbReference type="ChEBI" id="CHEBI:57305"/>
        <dbReference type="ChEBI" id="CHEBI:57926"/>
        <dbReference type="EC" id="4.1.2.48"/>
    </reaction>
</comment>
<evidence type="ECO:0000256" key="5">
    <source>
        <dbReference type="PIRNR" id="PIRNR038940"/>
    </source>
</evidence>
<evidence type="ECO:0000256" key="3">
    <source>
        <dbReference type="ARBA" id="ARBA00011881"/>
    </source>
</evidence>
<comment type="similarity">
    <text evidence="2 5">Belongs to the threonine aldolase family.</text>
</comment>
<keyword evidence="5" id="KW-0456">Lyase</keyword>
<comment type="subunit">
    <text evidence="3">Homotetramer.</text>
</comment>
<reference evidence="7 8" key="1">
    <citation type="submission" date="2018-01" db="EMBL/GenBank/DDBJ databases">
        <title>Whole genome analyses suggest that Burkholderia sensu lato contains two further novel genera in the rhizoxinica-symbiotica group Mycetohabitans gen. nov., and Trinickia gen. nov.: implications for the evolution of diazotrophy and nodulation in the Burkholderiaceae.</title>
        <authorList>
            <person name="Estrada-de los Santos P."/>
            <person name="Palmer M."/>
            <person name="Chavez-Ramirez B."/>
            <person name="Beukes C."/>
            <person name="Steenkamp E.T."/>
            <person name="Hirsch A.M."/>
            <person name="Manyaka P."/>
            <person name="Maluk M."/>
            <person name="Lafos M."/>
            <person name="Crook M."/>
            <person name="Gross E."/>
            <person name="Simon M.F."/>
            <person name="Bueno dos Reis Junior F."/>
            <person name="Poole P.S."/>
            <person name="Venter S.N."/>
            <person name="James E.K."/>
        </authorList>
    </citation>
    <scope>NUCLEOTIDE SEQUENCE [LARGE SCALE GENOMIC DNA]</scope>
    <source>
        <strain evidence="7 8">GIMN1.004</strain>
    </source>
</reference>
<dbReference type="InterPro" id="IPR015424">
    <property type="entry name" value="PyrdxlP-dep_Trfase"/>
</dbReference>
<comment type="function">
    <text evidence="5">Catalyzes the cleavage of L-allo-threonine and L-threonine to glycine and acetaldehyde.</text>
</comment>
<feature type="domain" description="Aromatic amino acid beta-eliminating lyase/threonine aldolase" evidence="6">
    <location>
        <begin position="20"/>
        <end position="307"/>
    </location>
</feature>
<dbReference type="PIRSF" id="PIRSF038940">
    <property type="entry name" value="Low_specificity_LTA"/>
    <property type="match status" value="1"/>
</dbReference>
<dbReference type="InterPro" id="IPR001597">
    <property type="entry name" value="ArAA_b-elim_lyase/Thr_aldolase"/>
</dbReference>
<evidence type="ECO:0000256" key="4">
    <source>
        <dbReference type="ARBA" id="ARBA00022898"/>
    </source>
</evidence>
<dbReference type="AlphaFoldDB" id="A0A2N7VJA1"/>
<evidence type="ECO:0000313" key="7">
    <source>
        <dbReference type="EMBL" id="PMS17231.1"/>
    </source>
</evidence>
<dbReference type="Gene3D" id="3.40.640.10">
    <property type="entry name" value="Type I PLP-dependent aspartate aminotransferase-like (Major domain)"/>
    <property type="match status" value="1"/>
</dbReference>
<dbReference type="InterPro" id="IPR026273">
    <property type="entry name" value="Low_specificity_L-TA_bact"/>
</dbReference>
<dbReference type="GO" id="GO:0006567">
    <property type="term" value="P:L-threonine catabolic process"/>
    <property type="evidence" value="ECO:0007669"/>
    <property type="project" value="UniProtKB-UniRule"/>
</dbReference>
<dbReference type="OrthoDB" id="9774495at2"/>
<dbReference type="GO" id="GO:0008732">
    <property type="term" value="F:L-allo-threonine aldolase activity"/>
    <property type="evidence" value="ECO:0007669"/>
    <property type="project" value="RHEA"/>
</dbReference>
<dbReference type="RefSeq" id="WP_102647350.1">
    <property type="nucleotide sequence ID" value="NZ_PNYA01000020.1"/>
</dbReference>
<dbReference type="PANTHER" id="PTHR48097:SF5">
    <property type="entry name" value="LOW SPECIFICITY L-THREONINE ALDOLASE"/>
    <property type="match status" value="1"/>
</dbReference>
<dbReference type="Proteomes" id="UP000235616">
    <property type="component" value="Unassembled WGS sequence"/>
</dbReference>
<dbReference type="PANTHER" id="PTHR48097">
    <property type="entry name" value="L-THREONINE ALDOLASE-RELATED"/>
    <property type="match status" value="1"/>
</dbReference>
<comment type="cofactor">
    <cofactor evidence="1 5">
        <name>pyridoxal 5'-phosphate</name>
        <dbReference type="ChEBI" id="CHEBI:597326"/>
    </cofactor>
</comment>
<name>A0A2N7VJA1_9BURK</name>
<dbReference type="EC" id="4.1.2.48" evidence="5"/>
<proteinExistence type="inferred from homology"/>
<keyword evidence="8" id="KW-1185">Reference proteome</keyword>
<dbReference type="SUPFAM" id="SSF53383">
    <property type="entry name" value="PLP-dependent transferases"/>
    <property type="match status" value="1"/>
</dbReference>
<keyword evidence="4 5" id="KW-0663">Pyridoxal phosphate</keyword>
<dbReference type="InterPro" id="IPR015421">
    <property type="entry name" value="PyrdxlP-dep_Trfase_major"/>
</dbReference>
<evidence type="ECO:0000259" key="6">
    <source>
        <dbReference type="Pfam" id="PF01212"/>
    </source>
</evidence>
<dbReference type="CDD" id="cd06502">
    <property type="entry name" value="TA_like"/>
    <property type="match status" value="1"/>
</dbReference>
<gene>
    <name evidence="7" type="ORF">C0Z18_20955</name>
</gene>
<dbReference type="EMBL" id="PNYA01000020">
    <property type="protein sequence ID" value="PMS17231.1"/>
    <property type="molecule type" value="Genomic_DNA"/>
</dbReference>